<evidence type="ECO:0000313" key="2">
    <source>
        <dbReference type="Proteomes" id="UP000323522"/>
    </source>
</evidence>
<dbReference type="Proteomes" id="UP000323522">
    <property type="component" value="Chromosome"/>
</dbReference>
<reference evidence="1 2" key="1">
    <citation type="submission" date="2019-02" db="EMBL/GenBank/DDBJ databases">
        <title>Complete Genome Sequence and Methylome Analysis of Sphaerotilus natans subsp. sulfidivorans D-507.</title>
        <authorList>
            <person name="Fomenkov A."/>
            <person name="Gridneva E."/>
            <person name="Smolyakov D."/>
            <person name="Dubinina G."/>
            <person name="Vincze T."/>
            <person name="Grabovich M."/>
            <person name="Roberts R.J."/>
        </authorList>
    </citation>
    <scope>NUCLEOTIDE SEQUENCE [LARGE SCALE GENOMIC DNA]</scope>
    <source>
        <strain evidence="1 2">D-507</strain>
    </source>
</reference>
<protein>
    <submittedName>
        <fullName evidence="1">Uncharacterized protein</fullName>
    </submittedName>
</protein>
<proteinExistence type="predicted"/>
<dbReference type="OrthoDB" id="8689649at2"/>
<dbReference type="KEGG" id="snn:EWH46_01160"/>
<evidence type="ECO:0000313" key="1">
    <source>
        <dbReference type="EMBL" id="QEN02479.1"/>
    </source>
</evidence>
<sequence>MPSSPDIRTVGRFILSSTTRRTDCGRYAASLSIRSGRGEGTHDRVYRFIPLFPSSEAAAQYALDQGLGYLHQPALPA</sequence>
<accession>A0A5C1Q6C0</accession>
<gene>
    <name evidence="1" type="ORF">EWH46_01160</name>
</gene>
<dbReference type="AlphaFoldDB" id="A0A5C1Q6C0"/>
<name>A0A5C1Q6C0_9BURK</name>
<dbReference type="EMBL" id="CP035708">
    <property type="protein sequence ID" value="QEN02479.1"/>
    <property type="molecule type" value="Genomic_DNA"/>
</dbReference>
<organism evidence="1 2">
    <name type="scientific">Sphaerotilus sulfidivorans</name>
    <dbReference type="NCBI Taxonomy" id="639200"/>
    <lineage>
        <taxon>Bacteria</taxon>
        <taxon>Pseudomonadati</taxon>
        <taxon>Pseudomonadota</taxon>
        <taxon>Betaproteobacteria</taxon>
        <taxon>Burkholderiales</taxon>
        <taxon>Sphaerotilaceae</taxon>
        <taxon>Sphaerotilus</taxon>
    </lineage>
</organism>